<proteinExistence type="predicted"/>
<dbReference type="InterPro" id="IPR002543">
    <property type="entry name" value="FtsK_dom"/>
</dbReference>
<dbReference type="PANTHER" id="PTHR22683:SF1">
    <property type="entry name" value="TYPE VII SECRETION SYSTEM PROTEIN ESSC"/>
    <property type="match status" value="1"/>
</dbReference>
<feature type="domain" description="FtsK" evidence="6">
    <location>
        <begin position="381"/>
        <end position="564"/>
    </location>
</feature>
<keyword evidence="2 3" id="KW-0067">ATP-binding</keyword>
<evidence type="ECO:0000256" key="5">
    <source>
        <dbReference type="SAM" id="Phobius"/>
    </source>
</evidence>
<name>A0ABU8LVT4_9MICO</name>
<keyword evidence="4" id="KW-0175">Coiled coil</keyword>
<dbReference type="Gene3D" id="3.40.50.300">
    <property type="entry name" value="P-loop containing nucleotide triphosphate hydrolases"/>
    <property type="match status" value="3"/>
</dbReference>
<gene>
    <name evidence="7" type="ORF">WDU96_12185</name>
</gene>
<protein>
    <submittedName>
        <fullName evidence="7">FtsK/SpoIIIE domain-containing protein</fullName>
    </submittedName>
</protein>
<keyword evidence="5" id="KW-0472">Membrane</keyword>
<dbReference type="CDD" id="cd01127">
    <property type="entry name" value="TrwB_TraG_TraD_VirD4"/>
    <property type="match status" value="1"/>
</dbReference>
<dbReference type="Proteomes" id="UP001368654">
    <property type="component" value="Unassembled WGS sequence"/>
</dbReference>
<evidence type="ECO:0000313" key="7">
    <source>
        <dbReference type="EMBL" id="MEJ1156359.1"/>
    </source>
</evidence>
<dbReference type="InterPro" id="IPR003593">
    <property type="entry name" value="AAA+_ATPase"/>
</dbReference>
<evidence type="ECO:0000256" key="1">
    <source>
        <dbReference type="ARBA" id="ARBA00022741"/>
    </source>
</evidence>
<evidence type="ECO:0000259" key="6">
    <source>
        <dbReference type="PROSITE" id="PS50901"/>
    </source>
</evidence>
<dbReference type="RefSeq" id="WP_337338793.1">
    <property type="nucleotide sequence ID" value="NZ_JBBDGL010000004.1"/>
</dbReference>
<feature type="transmembrane region" description="Helical" evidence="5">
    <location>
        <begin position="60"/>
        <end position="78"/>
    </location>
</feature>
<keyword evidence="8" id="KW-1185">Reference proteome</keyword>
<keyword evidence="1 3" id="KW-0547">Nucleotide-binding</keyword>
<sequence>MPHTFLAEPIARVPRHLSRGVPSSSEAPEELPHAPAGHEAIDEDALRLPAKWTAPARPPIPVVASVVPLMGAVVLWLVTGSPMMLWFALLGPLIAVGSMIDGKRAARRGRRQAEADAAQQRERVADTIAKWQSRERAKLWARHPDVALLMRRDAEIWRAASGRDDALVLGAASVPSGLRVTGGDGDPLSTRLRTEAAWIPQAPLVVRASGGAVAVGPPVLASAVQRAWAIQLCAALPPGELRIVGPLRGDLEWAAELPHRRSTAGMALALIGPGEQPPVEAEIVLARSLAGEPLPPRCAAVLELETLSRAHLDLAGERFAIEAEGIALEQAKTIASMLNRRAAGAWGFSRDETPLFLRELPTLSPAVTSSGLAVSIGANAGEAAVVDLVSDGPHAVVAGVTGSGKSELLITWIVALCSSRSTTEVNFLLADFKGGTAFDCLKGVPHVTGVITDLDGAGARRAIQSLRAEVRWREAAIASVGARDILDPRVALPRLVVVVDEFAALLGDHPELHAVFTDVAARGRALGMHLILGTQRAAGVVRDSLLANCPLRISLRVTDGADSRALIGVEDAAMLPGGVEGRGIALIRRASDSRPCKVRIALSQPSDVALARDATATLPRRPWLPALPTQLTLKELVPGGESAAIALGLLDEPERQRQRPMTLDVTDRAILVIGGAGSGKTNTLEVIAAQAEGRLVRVPSDPERAWDALVTLAEGRIEPGTVIVIDDLDMVPTRFGAEYAHAALECVEDLVRTAGVRGVLVVASAQRLVGSVTRIAELFPRRILLALPSRAEHLAAGGSPEHYAPDAPAGRGRIDGVMVQIATVPEPDPAPTAPPRQEWMPGVNLTGYVARRSPAARNAISRWQSGGVRVVSLDDYVAHPEVTADACVIVAGEPDEWQRHWRMLSQIRGDHDLVIDASCSAEFRLLTGWRSLPPYIEPGRGRAWLTASGGDPERIVLPTIDPRPPHP</sequence>
<evidence type="ECO:0000313" key="8">
    <source>
        <dbReference type="Proteomes" id="UP001368654"/>
    </source>
</evidence>
<feature type="coiled-coil region" evidence="4">
    <location>
        <begin position="103"/>
        <end position="130"/>
    </location>
</feature>
<keyword evidence="5" id="KW-0812">Transmembrane</keyword>
<comment type="caution">
    <text evidence="7">The sequence shown here is derived from an EMBL/GenBank/DDBJ whole genome shotgun (WGS) entry which is preliminary data.</text>
</comment>
<feature type="binding site" evidence="3">
    <location>
        <begin position="399"/>
        <end position="406"/>
    </location>
    <ligand>
        <name>ATP</name>
        <dbReference type="ChEBI" id="CHEBI:30616"/>
    </ligand>
</feature>
<dbReference type="Pfam" id="PF01580">
    <property type="entry name" value="FtsK_SpoIIIE"/>
    <property type="match status" value="1"/>
</dbReference>
<dbReference type="EMBL" id="JBBDGL010000004">
    <property type="protein sequence ID" value="MEJ1156359.1"/>
    <property type="molecule type" value="Genomic_DNA"/>
</dbReference>
<accession>A0ABU8LVT4</accession>
<organism evidence="7 8">
    <name type="scientific">Microbacterium marmarense</name>
    <dbReference type="NCBI Taxonomy" id="3122051"/>
    <lineage>
        <taxon>Bacteria</taxon>
        <taxon>Bacillati</taxon>
        <taxon>Actinomycetota</taxon>
        <taxon>Actinomycetes</taxon>
        <taxon>Micrococcales</taxon>
        <taxon>Microbacteriaceae</taxon>
        <taxon>Microbacterium</taxon>
    </lineage>
</organism>
<evidence type="ECO:0000256" key="4">
    <source>
        <dbReference type="SAM" id="Coils"/>
    </source>
</evidence>
<dbReference type="InterPro" id="IPR027417">
    <property type="entry name" value="P-loop_NTPase"/>
</dbReference>
<evidence type="ECO:0000256" key="2">
    <source>
        <dbReference type="ARBA" id="ARBA00022840"/>
    </source>
</evidence>
<dbReference type="PANTHER" id="PTHR22683">
    <property type="entry name" value="SPORULATION PROTEIN RELATED"/>
    <property type="match status" value="1"/>
</dbReference>
<dbReference type="SUPFAM" id="SSF52540">
    <property type="entry name" value="P-loop containing nucleoside triphosphate hydrolases"/>
    <property type="match status" value="2"/>
</dbReference>
<reference evidence="7 8" key="1">
    <citation type="submission" date="2024-02" db="EMBL/GenBank/DDBJ databases">
        <authorList>
            <person name="Saticioglu I.B."/>
        </authorList>
    </citation>
    <scope>NUCLEOTIDE SEQUENCE [LARGE SCALE GENOMIC DNA]</scope>
    <source>
        <strain evidence="7 8">Mu-86</strain>
    </source>
</reference>
<dbReference type="SMART" id="SM00382">
    <property type="entry name" value="AAA"/>
    <property type="match status" value="2"/>
</dbReference>
<feature type="transmembrane region" description="Helical" evidence="5">
    <location>
        <begin position="84"/>
        <end position="102"/>
    </location>
</feature>
<evidence type="ECO:0000256" key="3">
    <source>
        <dbReference type="PROSITE-ProRule" id="PRU00289"/>
    </source>
</evidence>
<dbReference type="PROSITE" id="PS50901">
    <property type="entry name" value="FTSK"/>
    <property type="match status" value="1"/>
</dbReference>
<keyword evidence="5" id="KW-1133">Transmembrane helix</keyword>
<dbReference type="CDD" id="cd01120">
    <property type="entry name" value="RecA-like_superfamily"/>
    <property type="match status" value="1"/>
</dbReference>
<dbReference type="InterPro" id="IPR050206">
    <property type="entry name" value="FtsK/SpoIIIE/SftA"/>
</dbReference>